<feature type="region of interest" description="Disordered" evidence="1">
    <location>
        <begin position="118"/>
        <end position="137"/>
    </location>
</feature>
<proteinExistence type="predicted"/>
<dbReference type="Proteomes" id="UP000249913">
    <property type="component" value="Unassembled WGS sequence"/>
</dbReference>
<evidence type="ECO:0000313" key="2">
    <source>
        <dbReference type="EMBL" id="SQA00401.1"/>
    </source>
</evidence>
<feature type="region of interest" description="Disordered" evidence="1">
    <location>
        <begin position="79"/>
        <end position="108"/>
    </location>
</feature>
<evidence type="ECO:0000313" key="3">
    <source>
        <dbReference type="Proteomes" id="UP000249913"/>
    </source>
</evidence>
<dbReference type="AlphaFoldDB" id="A0A2X2K805"/>
<gene>
    <name evidence="2" type="primary">fnbB</name>
    <name evidence="2" type="ORF">NCTC7878_03567</name>
</gene>
<organism evidence="2 3">
    <name type="scientific">Staphylococcus aureus</name>
    <dbReference type="NCBI Taxonomy" id="1280"/>
    <lineage>
        <taxon>Bacteria</taxon>
        <taxon>Bacillati</taxon>
        <taxon>Bacillota</taxon>
        <taxon>Bacilli</taxon>
        <taxon>Bacillales</taxon>
        <taxon>Staphylococcaceae</taxon>
        <taxon>Staphylococcus</taxon>
    </lineage>
</organism>
<dbReference type="InterPro" id="IPR004237">
    <property type="entry name" value="Fibron_repeat-bd"/>
</dbReference>
<reference evidence="2 3" key="1">
    <citation type="submission" date="2018-06" db="EMBL/GenBank/DDBJ databases">
        <authorList>
            <consortium name="Pathogen Informatics"/>
            <person name="Doyle S."/>
        </authorList>
    </citation>
    <scope>NUCLEOTIDE SEQUENCE [LARGE SCALE GENOMIC DNA]</scope>
    <source>
        <strain evidence="2 3">NCTC7878</strain>
    </source>
</reference>
<dbReference type="EMBL" id="UAUX01000017">
    <property type="protein sequence ID" value="SQA00401.1"/>
    <property type="molecule type" value="Genomic_DNA"/>
</dbReference>
<name>A0A2X2K805_STAAU</name>
<accession>A0A2X2K805</accession>
<dbReference type="Pfam" id="PF02986">
    <property type="entry name" value="Fn_bind"/>
    <property type="match status" value="1"/>
</dbReference>
<evidence type="ECO:0000256" key="1">
    <source>
        <dbReference type="SAM" id="MobiDB-lite"/>
    </source>
</evidence>
<protein>
    <submittedName>
        <fullName evidence="2">Fibronectin-binding protein A</fullName>
    </submittedName>
</protein>
<feature type="compositionally biased region" description="Polar residues" evidence="1">
    <location>
        <begin position="118"/>
        <end position="129"/>
    </location>
</feature>
<sequence>MSDHTTVEDTKEYTTESNLIELVDELPEEHGQAQGPIEEITENNHHISHSGLGTENGHGNYGVIEEIEENSHVDIKSELGYEGGQNSGNQSFEEDTEEDKPKYEQGGNIVDIDFDSVPQIQGQNNGNQSFEEDTEKDKLSMNKVVTSLISTSTVCHKFMDSISIMKLLKKIQTKINLIINSVDTTVLILKKIHFQSKWSK</sequence>